<feature type="domain" description="AMP-binding enzyme C-terminal" evidence="2">
    <location>
        <begin position="440"/>
        <end position="515"/>
    </location>
</feature>
<dbReference type="PANTHER" id="PTHR43201">
    <property type="entry name" value="ACYL-COA SYNTHETASE"/>
    <property type="match status" value="1"/>
</dbReference>
<evidence type="ECO:0000259" key="2">
    <source>
        <dbReference type="Pfam" id="PF13193"/>
    </source>
</evidence>
<dbReference type="InterPro" id="IPR042099">
    <property type="entry name" value="ANL_N_sf"/>
</dbReference>
<keyword evidence="3" id="KW-0436">Ligase</keyword>
<proteinExistence type="predicted"/>
<sequence length="535" mass="58340">MISAMHDQSNWGTDVERLDTTPPYLAYVNRWRTVCGFLEDAVRWGEREFLVEGDRRLTFDQFLGCVDAVKWQLREAHGVRSGDHVLLLSGNSADWIVAFFAVLASGATVVSGNAWWSGKELDHALSVATPVLVIADDRRAQMIPDEYPVMRIPLNLTATRCGSSLVEEGPFEEDLPAVVVFTSGTTGAPKAAELSHRSVIANQQNFLVVKKRLPSDLPADHQGAITLITVPLFHMGGIQSIFGALLTGGKLVIHIGRFDAATILRLIETERVHSWGAVPTMINRVIDHPDITARNTSSLRSVTVSGTRVTPQMIEQVRAAFPSTVRSAGTIYGMTEAGGTLTVATGRDMHSRPGTVGRPLPVVELKIKDPDDSGKGEIIARSPTNMTGYLASPEPSVIDTAGWLHTGDIGRIDDEGYLFIEGRIKDVIIRGGENIAAANVEAAIREHPAVADVAVIGMPDEEFGETVAAVVVPREGRTIVPAELKAFVSETLAYFEVPSRWWMRCEELPTNATGKVVKQLLRDAWPTNEEWDVKS</sequence>
<dbReference type="SUPFAM" id="SSF56801">
    <property type="entry name" value="Acetyl-CoA synthetase-like"/>
    <property type="match status" value="1"/>
</dbReference>
<evidence type="ECO:0000313" key="3">
    <source>
        <dbReference type="EMBL" id="BBY12528.1"/>
    </source>
</evidence>
<evidence type="ECO:0000313" key="4">
    <source>
        <dbReference type="Proteomes" id="UP000466831"/>
    </source>
</evidence>
<dbReference type="GO" id="GO:0016874">
    <property type="term" value="F:ligase activity"/>
    <property type="evidence" value="ECO:0007669"/>
    <property type="project" value="UniProtKB-KW"/>
</dbReference>
<evidence type="ECO:0000259" key="1">
    <source>
        <dbReference type="Pfam" id="PF00501"/>
    </source>
</evidence>
<organism evidence="3 4">
    <name type="scientific">Mycobacterium marseillense</name>
    <dbReference type="NCBI Taxonomy" id="701042"/>
    <lineage>
        <taxon>Bacteria</taxon>
        <taxon>Bacillati</taxon>
        <taxon>Actinomycetota</taxon>
        <taxon>Actinomycetes</taxon>
        <taxon>Mycobacteriales</taxon>
        <taxon>Mycobacteriaceae</taxon>
        <taxon>Mycobacterium</taxon>
        <taxon>Mycobacterium avium complex (MAC)</taxon>
    </lineage>
</organism>
<dbReference type="PANTHER" id="PTHR43201:SF32">
    <property type="entry name" value="2-SUCCINYLBENZOATE--COA LIGASE, CHLOROPLASTIC_PEROXISOMAL"/>
    <property type="match status" value="1"/>
</dbReference>
<protein>
    <submittedName>
        <fullName evidence="3">Long-chain-fatty-acid CoA ligase</fullName>
    </submittedName>
</protein>
<dbReference type="InterPro" id="IPR020845">
    <property type="entry name" value="AMP-binding_CS"/>
</dbReference>
<dbReference type="PROSITE" id="PS00455">
    <property type="entry name" value="AMP_BINDING"/>
    <property type="match status" value="1"/>
</dbReference>
<dbReference type="Pfam" id="PF13193">
    <property type="entry name" value="AMP-binding_C"/>
    <property type="match status" value="1"/>
</dbReference>
<dbReference type="InterPro" id="IPR025110">
    <property type="entry name" value="AMP-bd_C"/>
</dbReference>
<dbReference type="Gene3D" id="3.40.50.12780">
    <property type="entry name" value="N-terminal domain of ligase-like"/>
    <property type="match status" value="1"/>
</dbReference>
<name>A0ABM7JF54_9MYCO</name>
<dbReference type="EMBL" id="AP022584">
    <property type="protein sequence ID" value="BBY12528.1"/>
    <property type="molecule type" value="Genomic_DNA"/>
</dbReference>
<accession>A0ABM7JF54</accession>
<keyword evidence="4" id="KW-1185">Reference proteome</keyword>
<feature type="domain" description="AMP-dependent synthetase/ligase" evidence="1">
    <location>
        <begin position="39"/>
        <end position="390"/>
    </location>
</feature>
<dbReference type="Proteomes" id="UP000466831">
    <property type="component" value="Chromosome"/>
</dbReference>
<dbReference type="Pfam" id="PF00501">
    <property type="entry name" value="AMP-binding"/>
    <property type="match status" value="1"/>
</dbReference>
<gene>
    <name evidence="3" type="ORF">MMARJ_32680</name>
</gene>
<dbReference type="Gene3D" id="3.30.300.30">
    <property type="match status" value="1"/>
</dbReference>
<dbReference type="InterPro" id="IPR045851">
    <property type="entry name" value="AMP-bd_C_sf"/>
</dbReference>
<reference evidence="3 4" key="1">
    <citation type="journal article" date="2019" name="Emerg. Microbes Infect.">
        <title>Comprehensive subspecies identification of 175 nontuberculous mycobacteria species based on 7547 genomic profiles.</title>
        <authorList>
            <person name="Matsumoto Y."/>
            <person name="Kinjo T."/>
            <person name="Motooka D."/>
            <person name="Nabeya D."/>
            <person name="Jung N."/>
            <person name="Uechi K."/>
            <person name="Horii T."/>
            <person name="Iida T."/>
            <person name="Fujita J."/>
            <person name="Nakamura S."/>
        </authorList>
    </citation>
    <scope>NUCLEOTIDE SEQUENCE [LARGE SCALE GENOMIC DNA]</scope>
    <source>
        <strain evidence="3 4">JCM 17324</strain>
    </source>
</reference>
<dbReference type="InterPro" id="IPR000873">
    <property type="entry name" value="AMP-dep_synth/lig_dom"/>
</dbReference>
<dbReference type="CDD" id="cd04433">
    <property type="entry name" value="AFD_class_I"/>
    <property type="match status" value="1"/>
</dbReference>